<keyword evidence="3" id="KW-1185">Reference proteome</keyword>
<accession>A0ABU9VI37</accession>
<dbReference type="Pfam" id="PF13556">
    <property type="entry name" value="HTH_30"/>
    <property type="match status" value="1"/>
</dbReference>
<organism evidence="2 3">
    <name type="scientific">Alkalicoccobacillus gibsonii</name>
    <dbReference type="NCBI Taxonomy" id="79881"/>
    <lineage>
        <taxon>Bacteria</taxon>
        <taxon>Bacillati</taxon>
        <taxon>Bacillota</taxon>
        <taxon>Bacilli</taxon>
        <taxon>Bacillales</taxon>
        <taxon>Bacillaceae</taxon>
        <taxon>Alkalicoccobacillus</taxon>
    </lineage>
</organism>
<protein>
    <submittedName>
        <fullName evidence="2">Helix-turn-helix domain-containing protein</fullName>
    </submittedName>
</protein>
<evidence type="ECO:0000259" key="1">
    <source>
        <dbReference type="Pfam" id="PF13556"/>
    </source>
</evidence>
<dbReference type="Proteomes" id="UP001418796">
    <property type="component" value="Unassembled WGS sequence"/>
</dbReference>
<dbReference type="InterPro" id="IPR051448">
    <property type="entry name" value="CdaR-like_regulators"/>
</dbReference>
<evidence type="ECO:0000313" key="2">
    <source>
        <dbReference type="EMBL" id="MEN0642888.1"/>
    </source>
</evidence>
<evidence type="ECO:0000313" key="3">
    <source>
        <dbReference type="Proteomes" id="UP001418796"/>
    </source>
</evidence>
<dbReference type="InterPro" id="IPR025736">
    <property type="entry name" value="PucR_C-HTH_dom"/>
</dbReference>
<comment type="caution">
    <text evidence="2">The sequence shown here is derived from an EMBL/GenBank/DDBJ whole genome shotgun (WGS) entry which is preliminary data.</text>
</comment>
<gene>
    <name evidence="2" type="ORF">MKY91_06990</name>
</gene>
<dbReference type="Gene3D" id="1.10.10.2840">
    <property type="entry name" value="PucR C-terminal helix-turn-helix domain"/>
    <property type="match status" value="1"/>
</dbReference>
<dbReference type="PANTHER" id="PTHR33744:SF15">
    <property type="entry name" value="CARBOHYDRATE DIACID REGULATOR"/>
    <property type="match status" value="1"/>
</dbReference>
<sequence length="295" mass="34576">MITESLKRQFGSAMTTNPTDYHRLDVLWLQDEQSKPIGFYKEQLSQREQQLLMLLLPVWKPYPVPETVSEKQWKEWLFQDSAQPIAAPTQEAVRFVHFSLSESIDTYTDFHEAWENQLPGLHTMIWTDALNGVVIDRIDDETSEFSHFVQAIATDFYVDLTLLIGSTRSIEQARSTFTWEQACFRAALPHVNKQHIFKEHEAIPYYLIQFIPESENTYIQTQVLTEEILQDSDMMKSISSYLHHSMNLSSAAKSLHMHRNSLQYRIDKFIEKTGIDIKQFQHAAYMHFVLLLQDR</sequence>
<dbReference type="InterPro" id="IPR042070">
    <property type="entry name" value="PucR_C-HTH_sf"/>
</dbReference>
<dbReference type="EMBL" id="JBCITK010000001">
    <property type="protein sequence ID" value="MEN0642888.1"/>
    <property type="molecule type" value="Genomic_DNA"/>
</dbReference>
<reference evidence="2 3" key="1">
    <citation type="submission" date="2024-03" db="EMBL/GenBank/DDBJ databases">
        <title>Bacilli Hybrid Assemblies.</title>
        <authorList>
            <person name="Kovac J."/>
        </authorList>
    </citation>
    <scope>NUCLEOTIDE SEQUENCE [LARGE SCALE GENOMIC DNA]</scope>
    <source>
        <strain evidence="2 3">FSL R7-0666</strain>
    </source>
</reference>
<name>A0ABU9VI37_9BACI</name>
<dbReference type="RefSeq" id="WP_343129911.1">
    <property type="nucleotide sequence ID" value="NZ_JBCITK010000001.1"/>
</dbReference>
<feature type="domain" description="PucR C-terminal helix-turn-helix" evidence="1">
    <location>
        <begin position="236"/>
        <end position="291"/>
    </location>
</feature>
<proteinExistence type="predicted"/>
<dbReference type="PANTHER" id="PTHR33744">
    <property type="entry name" value="CARBOHYDRATE DIACID REGULATOR"/>
    <property type="match status" value="1"/>
</dbReference>